<dbReference type="InterPro" id="IPR017438">
    <property type="entry name" value="ATP-NAD_kinase_N"/>
</dbReference>
<reference evidence="1 2" key="1">
    <citation type="submission" date="2020-01" db="EMBL/GenBank/DDBJ databases">
        <title>Sphingomonas sp. C33 whole genome sequece.</title>
        <authorList>
            <person name="Park C."/>
        </authorList>
    </citation>
    <scope>NUCLEOTIDE SEQUENCE [LARGE SCALE GENOMIC DNA]</scope>
    <source>
        <strain evidence="1 2">C33</strain>
    </source>
</reference>
<keyword evidence="2" id="KW-1185">Reference proteome</keyword>
<dbReference type="InterPro" id="IPR039065">
    <property type="entry name" value="AcoX-like"/>
</dbReference>
<dbReference type="RefSeq" id="WP_160593636.1">
    <property type="nucleotide sequence ID" value="NZ_CP047895.1"/>
</dbReference>
<evidence type="ECO:0000313" key="1">
    <source>
        <dbReference type="EMBL" id="QHL91600.1"/>
    </source>
</evidence>
<evidence type="ECO:0000313" key="2">
    <source>
        <dbReference type="Proteomes" id="UP000464468"/>
    </source>
</evidence>
<accession>A0A7Z2NY90</accession>
<dbReference type="GO" id="GO:0006741">
    <property type="term" value="P:NADP+ biosynthetic process"/>
    <property type="evidence" value="ECO:0007669"/>
    <property type="project" value="InterPro"/>
</dbReference>
<dbReference type="Pfam" id="PF20143">
    <property type="entry name" value="NAD_kinase_C"/>
    <property type="match status" value="1"/>
</dbReference>
<dbReference type="GO" id="GO:0051287">
    <property type="term" value="F:NAD binding"/>
    <property type="evidence" value="ECO:0007669"/>
    <property type="project" value="UniProtKB-ARBA"/>
</dbReference>
<name>A0A7Z2NY90_9SPHN</name>
<evidence type="ECO:0008006" key="3">
    <source>
        <dbReference type="Google" id="ProtNLM"/>
    </source>
</evidence>
<dbReference type="PANTHER" id="PTHR40697:SF2">
    <property type="entry name" value="ATP-NAD KINASE-RELATED"/>
    <property type="match status" value="1"/>
</dbReference>
<dbReference type="GO" id="GO:0003951">
    <property type="term" value="F:NAD+ kinase activity"/>
    <property type="evidence" value="ECO:0007669"/>
    <property type="project" value="InterPro"/>
</dbReference>
<dbReference type="SUPFAM" id="SSF111331">
    <property type="entry name" value="NAD kinase/diacylglycerol kinase-like"/>
    <property type="match status" value="1"/>
</dbReference>
<gene>
    <name evidence="1" type="ORF">GVO57_13360</name>
</gene>
<dbReference type="Pfam" id="PF01513">
    <property type="entry name" value="NAD_kinase"/>
    <property type="match status" value="1"/>
</dbReference>
<sequence>MRVGLIVNPIAGVGGELALKGSDGDLAHRAIAAGAVPAAGARAAQALAALSGRALPILTSAGQMGEASAAAAGLAAEIVHRAGAVTDSADTVACARALVRAGADLLLFAGGDGTARDVLAALGADSPVPVLGIPSGVKMLSGVFATSPRAAGAALATWVERGLPPNRLVDILDRDADGGIRLHGALLAPETMMRQPAKAARDGTPEAGLRAAARLLAAELRTARLVVVGPGATMMMVKQELAGMGTLLGVDAYCDGMPIALDADAATLRRLACDTPARIVLGVIGGQGFLLGRGNQQIPAAILAPHVRAGLDIIASADKLAALRAGELLVDSGDSRIDSLLSGHVRVRTGASTSMMMRVRAA</sequence>
<dbReference type="Proteomes" id="UP000464468">
    <property type="component" value="Chromosome"/>
</dbReference>
<dbReference type="GO" id="GO:0005524">
    <property type="term" value="F:ATP binding"/>
    <property type="evidence" value="ECO:0007669"/>
    <property type="project" value="UniProtKB-ARBA"/>
</dbReference>
<dbReference type="AlphaFoldDB" id="A0A7Z2NY90"/>
<dbReference type="InterPro" id="IPR016064">
    <property type="entry name" value="NAD/diacylglycerol_kinase_sf"/>
</dbReference>
<organism evidence="1 2">
    <name type="scientific">Sphingomonas changnyeongensis</name>
    <dbReference type="NCBI Taxonomy" id="2698679"/>
    <lineage>
        <taxon>Bacteria</taxon>
        <taxon>Pseudomonadati</taxon>
        <taxon>Pseudomonadota</taxon>
        <taxon>Alphaproteobacteria</taxon>
        <taxon>Sphingomonadales</taxon>
        <taxon>Sphingomonadaceae</taxon>
        <taxon>Sphingomonas</taxon>
    </lineage>
</organism>
<dbReference type="PANTHER" id="PTHR40697">
    <property type="entry name" value="ACETOIN CATABOLISM PROTEIN X"/>
    <property type="match status" value="1"/>
</dbReference>
<dbReference type="Gene3D" id="3.40.50.10330">
    <property type="entry name" value="Probable inorganic polyphosphate/atp-NAD kinase, domain 1"/>
    <property type="match status" value="1"/>
</dbReference>
<dbReference type="InterPro" id="IPR002504">
    <property type="entry name" value="NADK"/>
</dbReference>
<proteinExistence type="predicted"/>
<protein>
    <recommendedName>
        <fullName evidence="3">ATP-NAD kinase</fullName>
    </recommendedName>
</protein>
<dbReference type="EMBL" id="CP047895">
    <property type="protein sequence ID" value="QHL91600.1"/>
    <property type="molecule type" value="Genomic_DNA"/>
</dbReference>
<dbReference type="KEGG" id="schy:GVO57_13360"/>